<dbReference type="InterPro" id="IPR003660">
    <property type="entry name" value="HAMP_dom"/>
</dbReference>
<comment type="similarity">
    <text evidence="8">Belongs to the methyl-accepting chemotaxis (MCP) protein family.</text>
</comment>
<evidence type="ECO:0000256" key="4">
    <source>
        <dbReference type="ARBA" id="ARBA00022692"/>
    </source>
</evidence>
<dbReference type="Pfam" id="PF00015">
    <property type="entry name" value="MCPsignal"/>
    <property type="match status" value="1"/>
</dbReference>
<dbReference type="RefSeq" id="WP_065821379.1">
    <property type="nucleotide sequence ID" value="NZ_CP014672.1"/>
</dbReference>
<feature type="domain" description="Methyl-accepting transducer" evidence="11">
    <location>
        <begin position="390"/>
        <end position="647"/>
    </location>
</feature>
<dbReference type="SMART" id="SM00304">
    <property type="entry name" value="HAMP"/>
    <property type="match status" value="1"/>
</dbReference>
<dbReference type="InterPro" id="IPR004089">
    <property type="entry name" value="MCPsignal_dom"/>
</dbReference>
<evidence type="ECO:0000256" key="10">
    <source>
        <dbReference type="SAM" id="Phobius"/>
    </source>
</evidence>
<keyword evidence="6 10" id="KW-0472">Membrane</keyword>
<dbReference type="SUPFAM" id="SSF58104">
    <property type="entry name" value="Methyl-accepting chemotaxis protein (MCP) signaling domain"/>
    <property type="match status" value="1"/>
</dbReference>
<comment type="subcellular location">
    <subcellularLocation>
        <location evidence="1">Cell membrane</location>
        <topology evidence="1">Multi-pass membrane protein</topology>
    </subcellularLocation>
</comment>
<dbReference type="Gene3D" id="1.10.287.950">
    <property type="entry name" value="Methyl-accepting chemotaxis protein"/>
    <property type="match status" value="1"/>
</dbReference>
<dbReference type="CDD" id="cd12913">
    <property type="entry name" value="PDC1_MCP_like"/>
    <property type="match status" value="1"/>
</dbReference>
<dbReference type="Pfam" id="PF02743">
    <property type="entry name" value="dCache_1"/>
    <property type="match status" value="1"/>
</dbReference>
<evidence type="ECO:0000259" key="12">
    <source>
        <dbReference type="PROSITE" id="PS50885"/>
    </source>
</evidence>
<dbReference type="Proteomes" id="UP000092971">
    <property type="component" value="Chromosome"/>
</dbReference>
<dbReference type="Gene3D" id="3.30.450.20">
    <property type="entry name" value="PAS domain"/>
    <property type="match status" value="2"/>
</dbReference>
<evidence type="ECO:0000256" key="6">
    <source>
        <dbReference type="ARBA" id="ARBA00023136"/>
    </source>
</evidence>
<protein>
    <submittedName>
        <fullName evidence="13">Chemotaxis protein</fullName>
    </submittedName>
</protein>
<dbReference type="InterPro" id="IPR033479">
    <property type="entry name" value="dCache_1"/>
</dbReference>
<dbReference type="GO" id="GO:0005886">
    <property type="term" value="C:plasma membrane"/>
    <property type="evidence" value="ECO:0007669"/>
    <property type="project" value="UniProtKB-SubCell"/>
</dbReference>
<keyword evidence="2" id="KW-1003">Cell membrane</keyword>
<keyword evidence="7 9" id="KW-0807">Transducer</keyword>
<evidence type="ECO:0000256" key="3">
    <source>
        <dbReference type="ARBA" id="ARBA00022500"/>
    </source>
</evidence>
<name>A0A1B1YEH9_THEST</name>
<dbReference type="EMBL" id="CP014672">
    <property type="protein sequence ID" value="ANW99167.1"/>
    <property type="molecule type" value="Genomic_DNA"/>
</dbReference>
<evidence type="ECO:0000256" key="1">
    <source>
        <dbReference type="ARBA" id="ARBA00004651"/>
    </source>
</evidence>
<keyword evidence="5 10" id="KW-1133">Transmembrane helix</keyword>
<dbReference type="AlphaFoldDB" id="A0A1B1YEH9"/>
<dbReference type="CDD" id="cd12912">
    <property type="entry name" value="PDC2_MCP_like"/>
    <property type="match status" value="1"/>
</dbReference>
<evidence type="ECO:0000313" key="14">
    <source>
        <dbReference type="Proteomes" id="UP000092971"/>
    </source>
</evidence>
<sequence length="676" mass="74378">MSIRTKMLIAFIPIILVATLLVSSVSVFESKKGLERQIEERIDTSLEKINESIEREFTSHRRIAEAIASVYKAQGNKLTKADYKAIIEKMVSLNANTLGSGLWLEKYAYDNNTKYFGPYVYKDGDSLAYTEEYETEGYDYHNKEWYIAGVNAGNGVAWTAPYYDETLGITMITTAVPINMERGIVGVVSADYDLTTIQKIVSEVKLEKSGFAFLLDSNGQFIAHKDSDKVINQNIKDDGNFGPVADKIMGNDKGSEYVKFDGKDFKAYYLTLKGTGWKLVVMAPNEELFSSVKESVKGVILITIGAIVLASAFITYYSASFTKRIKQFVDNLGFIAKGDFTRPVEVRTKDEIGKMGSYYNNVLEELKHIVNTISENSKNIAGMTEELSERTKMAANTSEEVAKTVEEIAKGAVQQAKDIENIADNIGELGNLLEQDVKYIQELNGAAAKIEKQKEDGNEILRELVEKTEKSNEAINEIYQVIVSSNESAEKIEEASAMIKSIADQTNLLALNAAIEAARAGEAGRGFGVVADEIRKLAEQTNSFTSAISAVINEIRNKSQSAVETMNEVKHIFDAQNESVKQTEDKFGGIAEAIDVIKSIIDNLNDSSEAMTEHKNKIIELIESLSAISEENAAGTEQASASTEEQSAVIQEIADFGENLAGIAEGLKQLVAKLKV</sequence>
<keyword evidence="4 10" id="KW-0812">Transmembrane</keyword>
<dbReference type="OrthoDB" id="597657at2"/>
<evidence type="ECO:0000256" key="2">
    <source>
        <dbReference type="ARBA" id="ARBA00022475"/>
    </source>
</evidence>
<dbReference type="SMART" id="SM00283">
    <property type="entry name" value="MA"/>
    <property type="match status" value="1"/>
</dbReference>
<dbReference type="InterPro" id="IPR029151">
    <property type="entry name" value="Sensor-like_sf"/>
</dbReference>
<dbReference type="PANTHER" id="PTHR32089">
    <property type="entry name" value="METHYL-ACCEPTING CHEMOTAXIS PROTEIN MCPB"/>
    <property type="match status" value="1"/>
</dbReference>
<gene>
    <name evidence="13" type="ORF">CSTERTH_09080</name>
</gene>
<evidence type="ECO:0000313" key="13">
    <source>
        <dbReference type="EMBL" id="ANW99167.1"/>
    </source>
</evidence>
<dbReference type="GO" id="GO:0006935">
    <property type="term" value="P:chemotaxis"/>
    <property type="evidence" value="ECO:0007669"/>
    <property type="project" value="UniProtKB-KW"/>
</dbReference>
<dbReference type="PROSITE" id="PS50885">
    <property type="entry name" value="HAMP"/>
    <property type="match status" value="1"/>
</dbReference>
<evidence type="ECO:0000256" key="7">
    <source>
        <dbReference type="ARBA" id="ARBA00023224"/>
    </source>
</evidence>
<evidence type="ECO:0000259" key="11">
    <source>
        <dbReference type="PROSITE" id="PS50111"/>
    </source>
</evidence>
<evidence type="ECO:0000256" key="5">
    <source>
        <dbReference type="ARBA" id="ARBA00022989"/>
    </source>
</evidence>
<keyword evidence="3" id="KW-0145">Chemotaxis</keyword>
<evidence type="ECO:0000256" key="8">
    <source>
        <dbReference type="ARBA" id="ARBA00029447"/>
    </source>
</evidence>
<feature type="domain" description="HAMP" evidence="12">
    <location>
        <begin position="319"/>
        <end position="371"/>
    </location>
</feature>
<evidence type="ECO:0000256" key="9">
    <source>
        <dbReference type="PROSITE-ProRule" id="PRU00284"/>
    </source>
</evidence>
<accession>A0A1B1YEH9</accession>
<dbReference type="CDD" id="cd06225">
    <property type="entry name" value="HAMP"/>
    <property type="match status" value="1"/>
</dbReference>
<dbReference type="PROSITE" id="PS50111">
    <property type="entry name" value="CHEMOTAXIS_TRANSDUC_2"/>
    <property type="match status" value="1"/>
</dbReference>
<reference evidence="13 14" key="1">
    <citation type="submission" date="2016-02" db="EMBL/GenBank/DDBJ databases">
        <title>Comparison of Clostridium stercorarium subspecies using comparative genomics and transcriptomics.</title>
        <authorList>
            <person name="Schellenberg J."/>
            <person name="Thallinger G."/>
            <person name="Levin D.B."/>
            <person name="Zhang X."/>
            <person name="Alvare G."/>
            <person name="Fristensky B."/>
            <person name="Sparling R."/>
        </authorList>
    </citation>
    <scope>NUCLEOTIDE SEQUENCE [LARGE SCALE GENOMIC DNA]</scope>
    <source>
        <strain evidence="13 14">DSM 2910</strain>
    </source>
</reference>
<dbReference type="GO" id="GO:0007165">
    <property type="term" value="P:signal transduction"/>
    <property type="evidence" value="ECO:0007669"/>
    <property type="project" value="UniProtKB-KW"/>
</dbReference>
<organism evidence="13 14">
    <name type="scientific">Thermoclostridium stercorarium subsp. thermolacticum DSM 2910</name>
    <dbReference type="NCBI Taxonomy" id="1121336"/>
    <lineage>
        <taxon>Bacteria</taxon>
        <taxon>Bacillati</taxon>
        <taxon>Bacillota</taxon>
        <taxon>Clostridia</taxon>
        <taxon>Eubacteriales</taxon>
        <taxon>Oscillospiraceae</taxon>
        <taxon>Thermoclostridium</taxon>
    </lineage>
</organism>
<proteinExistence type="inferred from homology"/>
<dbReference type="PANTHER" id="PTHR32089:SF114">
    <property type="entry name" value="METHYL-ACCEPTING CHEMOTAXIS PROTEIN MCPB"/>
    <property type="match status" value="1"/>
</dbReference>
<feature type="transmembrane region" description="Helical" evidence="10">
    <location>
        <begin position="298"/>
        <end position="317"/>
    </location>
</feature>
<dbReference type="Pfam" id="PF00672">
    <property type="entry name" value="HAMP"/>
    <property type="match status" value="1"/>
</dbReference>
<dbReference type="SUPFAM" id="SSF103190">
    <property type="entry name" value="Sensory domain-like"/>
    <property type="match status" value="1"/>
</dbReference>